<keyword evidence="6" id="KW-1185">Reference proteome</keyword>
<evidence type="ECO:0000313" key="5">
    <source>
        <dbReference type="EMBL" id="KAB7728386.1"/>
    </source>
</evidence>
<dbReference type="RefSeq" id="WP_152125736.1">
    <property type="nucleotide sequence ID" value="NZ_WELI01000008.1"/>
</dbReference>
<dbReference type="InterPro" id="IPR044023">
    <property type="entry name" value="Ig_7"/>
</dbReference>
<dbReference type="InterPro" id="IPR026444">
    <property type="entry name" value="Secre_tail"/>
</dbReference>
<evidence type="ECO:0000259" key="3">
    <source>
        <dbReference type="Pfam" id="PF18962"/>
    </source>
</evidence>
<dbReference type="AlphaFoldDB" id="A0A7J5TVS5"/>
<sequence length="1185" mass="124310">MRRILLLSGFLLVCSFLQAQPLSLSILYGPPDTPPETWSTGNVFQVGNQVGDVAIYALFGGSGTRSFQIFSPGENITKTVSGTGYFNIRPTGSTVIDRTKILNFSGTVTGSVNITVRTLPITTQLSVTGSVSPGSTLPVFFSTGVGTFPIGLGFQVQLLDANGNFIQNLSSNPAYTSREPATYSSGDLRSISASLPANLAAGTYRVRVASTGLPTTITGTNSAAFQVQPSLGTINTVITNITPHTICAGYSSSIELTWTATDNGLQTQNYTIGVYSENATSAINPVRLIPNQGVYTSTTGTAKAMLASTTLLNSLPVGRYKLAILHATATTNASLSNLFVVASQPSAIISDGTTNINEGEAASIRLTFSGQGPWSYSYNDLRNGIQTVTNTTNNTVLLPIYPTSDYLFSTSRLLSFSGYCGAGTVSGSSQIRVSRLALAITGVSHPNTCPGNTLSVSFAVSGNVATGTRYRLQLSDASGSFANPREIASSTSSPLTGVTPGNDAPGTGYKLRIVSDSNLPPSATADLVFTRPSPPSVTDYGFCIGSTPPTITAIGSNLQWFSADDTGQSFGNTAPIPPNDRSSSYRVTQTVNGCPSSSALIRVIANSKSSAPVVSTPVTYCQNGGASALTAQGVGLQWYTASQQSLGSNAPVPNTGTIGNQTFYVSQNQNGCASDLTAIVVTITAPPAAPAVSTPASVCQFAQVSGTVLSAAVTGQNFRWYPNETGGVGSTQAPTPRTSTEGVELYYVSQIINGCESNRARLQQTVVKAPDRPSVAANPVLYCLNDSPRSLTASGTGLRWYQQATGGTFTTDSPSPNTSRVGTLTYYVSQVSVSTGCESPRTQVDAQVLAQPNPPDVVTNQFICQNSVSTPLRASGVGLQWSGPGITGTSSTAPMPPNSTAGTLTYQVRQQIGSCLSSPSTIQVTIRPQPVAPIVESPLKLCLGTATQNLAATGVGLRWYNTPDGSGTARDQISFSPNATGIFNYYVKQVVNDCESPLSRLEVRVSVPARATLSGDSIVTLYDSTAIRIRFTGDAPYNLVLWNGKAITTSNNPFIVWEKPTASTTYSLRSLQNDCGIGDVGNAYRLTVLTPLATDDTPFKPGLTIQAYPNPITTQATLKWIAPARETATIHIVSMSGQALFRMNRKGTGTPQTESFSVDNWPPGIYMIMLGTASGKVNTRVFVTR</sequence>
<dbReference type="EMBL" id="WELI01000008">
    <property type="protein sequence ID" value="KAB7728386.1"/>
    <property type="molecule type" value="Genomic_DNA"/>
</dbReference>
<gene>
    <name evidence="5" type="ORF">F5984_18615</name>
</gene>
<organism evidence="5 6">
    <name type="scientific">Rudanella paleaurantiibacter</name>
    <dbReference type="NCBI Taxonomy" id="2614655"/>
    <lineage>
        <taxon>Bacteria</taxon>
        <taxon>Pseudomonadati</taxon>
        <taxon>Bacteroidota</taxon>
        <taxon>Cytophagia</taxon>
        <taxon>Cytophagales</taxon>
        <taxon>Cytophagaceae</taxon>
        <taxon>Rudanella</taxon>
    </lineage>
</organism>
<dbReference type="Pfam" id="PF19081">
    <property type="entry name" value="Ig_7"/>
    <property type="match status" value="2"/>
</dbReference>
<dbReference type="NCBIfam" id="TIGR04183">
    <property type="entry name" value="Por_Secre_tail"/>
    <property type="match status" value="1"/>
</dbReference>
<name>A0A7J5TVS5_9BACT</name>
<evidence type="ECO:0000313" key="6">
    <source>
        <dbReference type="Proteomes" id="UP000488299"/>
    </source>
</evidence>
<evidence type="ECO:0000259" key="4">
    <source>
        <dbReference type="Pfam" id="PF19081"/>
    </source>
</evidence>
<feature type="chain" id="PRO_5029858639" evidence="2">
    <location>
        <begin position="20"/>
        <end position="1185"/>
    </location>
</feature>
<feature type="domain" description="Ig-like" evidence="4">
    <location>
        <begin position="687"/>
        <end position="766"/>
    </location>
</feature>
<comment type="caution">
    <text evidence="5">The sequence shown here is derived from an EMBL/GenBank/DDBJ whole genome shotgun (WGS) entry which is preliminary data.</text>
</comment>
<evidence type="ECO:0000256" key="1">
    <source>
        <dbReference type="SAM" id="MobiDB-lite"/>
    </source>
</evidence>
<accession>A0A7J5TVS5</accession>
<feature type="signal peptide" evidence="2">
    <location>
        <begin position="1"/>
        <end position="19"/>
    </location>
</feature>
<feature type="region of interest" description="Disordered" evidence="1">
    <location>
        <begin position="485"/>
        <end position="504"/>
    </location>
</feature>
<feature type="domain" description="Ig-like" evidence="4">
    <location>
        <begin position="770"/>
        <end position="848"/>
    </location>
</feature>
<protein>
    <submittedName>
        <fullName evidence="5">T9SS type A sorting domain-containing protein</fullName>
    </submittedName>
</protein>
<reference evidence="5 6" key="1">
    <citation type="submission" date="2019-10" db="EMBL/GenBank/DDBJ databases">
        <title>Rudanella paleaurantiibacter sp. nov., isolated from sludge.</title>
        <authorList>
            <person name="Xu S.Q."/>
        </authorList>
    </citation>
    <scope>NUCLEOTIDE SEQUENCE [LARGE SCALE GENOMIC DNA]</scope>
    <source>
        <strain evidence="5 6">HX-22-17</strain>
    </source>
</reference>
<keyword evidence="2" id="KW-0732">Signal</keyword>
<proteinExistence type="predicted"/>
<feature type="domain" description="Secretion system C-terminal sorting" evidence="3">
    <location>
        <begin position="1108"/>
        <end position="1181"/>
    </location>
</feature>
<dbReference type="Proteomes" id="UP000488299">
    <property type="component" value="Unassembled WGS sequence"/>
</dbReference>
<evidence type="ECO:0000256" key="2">
    <source>
        <dbReference type="SAM" id="SignalP"/>
    </source>
</evidence>
<dbReference type="Pfam" id="PF18962">
    <property type="entry name" value="Por_Secre_tail"/>
    <property type="match status" value="1"/>
</dbReference>